<sequence>MSIISLTDITASYGSKGVLEHFSLDIGQGEFVMLIGTSGCGKTTALKLMNGLLKPDAGRVVVNGKDLADTDLTALRRKLGYVVQETGLFPHLTIEKNISYVADLYGKRDKKAVRERVSQLLALVELPEEVRRRYPDELSGGQKQRVGIARALMNSPEIMLMDEPFGAVDEITRRRLQEEIGRIHRQQKETIVFVTHDIDEALRLGTRIVVMDEGKIIQDGTPEEIRANPATDFVKKLISDR</sequence>
<dbReference type="GO" id="GO:0015418">
    <property type="term" value="F:ABC-type quaternary ammonium compound transporting activity"/>
    <property type="evidence" value="ECO:0007669"/>
    <property type="project" value="UniProtKB-EC"/>
</dbReference>
<evidence type="ECO:0000256" key="4">
    <source>
        <dbReference type="ARBA" id="ARBA00066388"/>
    </source>
</evidence>
<dbReference type="PANTHER" id="PTHR42781">
    <property type="entry name" value="SPERMIDINE/PUTRESCINE IMPORT ATP-BINDING PROTEIN POTA"/>
    <property type="match status" value="1"/>
</dbReference>
<dbReference type="EC" id="7.6.2.9" evidence="4"/>
<protein>
    <recommendedName>
        <fullName evidence="4">ABC-type quaternary amine transporter</fullName>
        <ecNumber evidence="4">7.6.2.9</ecNumber>
    </recommendedName>
</protein>
<dbReference type="PROSITE" id="PS50893">
    <property type="entry name" value="ABC_TRANSPORTER_2"/>
    <property type="match status" value="1"/>
</dbReference>
<dbReference type="Proteomes" id="UP000095003">
    <property type="component" value="Unassembled WGS sequence"/>
</dbReference>
<dbReference type="Pfam" id="PF00005">
    <property type="entry name" value="ABC_tran"/>
    <property type="match status" value="1"/>
</dbReference>
<keyword evidence="1" id="KW-0813">Transport</keyword>
<dbReference type="SMART" id="SM00382">
    <property type="entry name" value="AAA"/>
    <property type="match status" value="1"/>
</dbReference>
<dbReference type="PANTHER" id="PTHR42781:SF4">
    <property type="entry name" value="SPERMIDINE_PUTRESCINE IMPORT ATP-BINDING PROTEIN POTA"/>
    <property type="match status" value="1"/>
</dbReference>
<dbReference type="SUPFAM" id="SSF52540">
    <property type="entry name" value="P-loop containing nucleoside triphosphate hydrolases"/>
    <property type="match status" value="1"/>
</dbReference>
<dbReference type="RefSeq" id="WP_069157313.1">
    <property type="nucleotide sequence ID" value="NZ_BAABXS010000001.1"/>
</dbReference>
<evidence type="ECO:0000256" key="1">
    <source>
        <dbReference type="ARBA" id="ARBA00022448"/>
    </source>
</evidence>
<accession>A0A1E3AUD6</accession>
<evidence type="ECO:0000256" key="2">
    <source>
        <dbReference type="ARBA" id="ARBA00022741"/>
    </source>
</evidence>
<evidence type="ECO:0000313" key="7">
    <source>
        <dbReference type="Proteomes" id="UP000095003"/>
    </source>
</evidence>
<dbReference type="Gene3D" id="3.40.50.300">
    <property type="entry name" value="P-loop containing nucleotide triphosphate hydrolases"/>
    <property type="match status" value="1"/>
</dbReference>
<evidence type="ECO:0000259" key="5">
    <source>
        <dbReference type="PROSITE" id="PS50893"/>
    </source>
</evidence>
<dbReference type="GO" id="GO:0005524">
    <property type="term" value="F:ATP binding"/>
    <property type="evidence" value="ECO:0007669"/>
    <property type="project" value="UniProtKB-KW"/>
</dbReference>
<dbReference type="AlphaFoldDB" id="A0A1E3AUD6"/>
<proteinExistence type="predicted"/>
<dbReference type="PATRIC" id="fig|1432052.3.peg.3179"/>
<dbReference type="InterPro" id="IPR017871">
    <property type="entry name" value="ABC_transporter-like_CS"/>
</dbReference>
<feature type="domain" description="ABC transporter" evidence="5">
    <location>
        <begin position="4"/>
        <end position="238"/>
    </location>
</feature>
<dbReference type="EMBL" id="MCGI01000002">
    <property type="protein sequence ID" value="ODM12264.1"/>
    <property type="molecule type" value="Genomic_DNA"/>
</dbReference>
<comment type="caution">
    <text evidence="6">The sequence shown here is derived from an EMBL/GenBank/DDBJ whole genome shotgun (WGS) entry which is preliminary data.</text>
</comment>
<dbReference type="InterPro" id="IPR003593">
    <property type="entry name" value="AAA+_ATPase"/>
</dbReference>
<dbReference type="InterPro" id="IPR003439">
    <property type="entry name" value="ABC_transporter-like_ATP-bd"/>
</dbReference>
<keyword evidence="2" id="KW-0547">Nucleotide-binding</keyword>
<dbReference type="GeneID" id="93304410"/>
<name>A0A1E3AUD6_9FIRM</name>
<evidence type="ECO:0000256" key="3">
    <source>
        <dbReference type="ARBA" id="ARBA00022840"/>
    </source>
</evidence>
<dbReference type="GO" id="GO:0016887">
    <property type="term" value="F:ATP hydrolysis activity"/>
    <property type="evidence" value="ECO:0007669"/>
    <property type="project" value="InterPro"/>
</dbReference>
<reference evidence="6 7" key="1">
    <citation type="submission" date="2016-07" db="EMBL/GenBank/DDBJ databases">
        <title>Characterization of isolates of Eisenbergiella tayi derived from blood cultures, using whole genome sequencing.</title>
        <authorList>
            <person name="Burdz T."/>
            <person name="Wiebe D."/>
            <person name="Huynh C."/>
            <person name="Bernard K."/>
        </authorList>
    </citation>
    <scope>NUCLEOTIDE SEQUENCE [LARGE SCALE GENOMIC DNA]</scope>
    <source>
        <strain evidence="6 7">NML 120489</strain>
    </source>
</reference>
<organism evidence="6 7">
    <name type="scientific">Eisenbergiella tayi</name>
    <dbReference type="NCBI Taxonomy" id="1432052"/>
    <lineage>
        <taxon>Bacteria</taxon>
        <taxon>Bacillati</taxon>
        <taxon>Bacillota</taxon>
        <taxon>Clostridia</taxon>
        <taxon>Lachnospirales</taxon>
        <taxon>Lachnospiraceae</taxon>
        <taxon>Eisenbergiella</taxon>
    </lineage>
</organism>
<dbReference type="PROSITE" id="PS00211">
    <property type="entry name" value="ABC_TRANSPORTER_1"/>
    <property type="match status" value="1"/>
</dbReference>
<dbReference type="FunFam" id="3.40.50.300:FF:000425">
    <property type="entry name" value="Probable ABC transporter, ATP-binding subunit"/>
    <property type="match status" value="1"/>
</dbReference>
<evidence type="ECO:0000313" key="6">
    <source>
        <dbReference type="EMBL" id="ODM12264.1"/>
    </source>
</evidence>
<keyword evidence="3 6" id="KW-0067">ATP-binding</keyword>
<dbReference type="InterPro" id="IPR027417">
    <property type="entry name" value="P-loop_NTPase"/>
</dbReference>
<gene>
    <name evidence="6" type="primary">opuCA</name>
    <name evidence="6" type="ORF">BEH84_02879</name>
</gene>
<dbReference type="InterPro" id="IPR050093">
    <property type="entry name" value="ABC_SmlMolc_Importer"/>
</dbReference>